<evidence type="ECO:0000256" key="6">
    <source>
        <dbReference type="ARBA" id="ARBA00023136"/>
    </source>
</evidence>
<feature type="transmembrane region" description="Helical" evidence="7">
    <location>
        <begin position="245"/>
        <end position="269"/>
    </location>
</feature>
<accession>A0ABP3UVI6</accession>
<protein>
    <submittedName>
        <fullName evidence="8">YeiH family protein</fullName>
    </submittedName>
</protein>
<evidence type="ECO:0000313" key="8">
    <source>
        <dbReference type="EMBL" id="GAA0743293.1"/>
    </source>
</evidence>
<evidence type="ECO:0000256" key="7">
    <source>
        <dbReference type="SAM" id="Phobius"/>
    </source>
</evidence>
<keyword evidence="3" id="KW-1003">Cell membrane</keyword>
<evidence type="ECO:0000256" key="1">
    <source>
        <dbReference type="ARBA" id="ARBA00004651"/>
    </source>
</evidence>
<organism evidence="8 9">
    <name type="scientific">Clostridium oceanicum</name>
    <dbReference type="NCBI Taxonomy" id="1543"/>
    <lineage>
        <taxon>Bacteria</taxon>
        <taxon>Bacillati</taxon>
        <taxon>Bacillota</taxon>
        <taxon>Clostridia</taxon>
        <taxon>Eubacteriales</taxon>
        <taxon>Clostridiaceae</taxon>
        <taxon>Clostridium</taxon>
    </lineage>
</organism>
<feature type="transmembrane region" description="Helical" evidence="7">
    <location>
        <begin position="7"/>
        <end position="25"/>
    </location>
</feature>
<evidence type="ECO:0000256" key="3">
    <source>
        <dbReference type="ARBA" id="ARBA00022475"/>
    </source>
</evidence>
<keyword evidence="9" id="KW-1185">Reference proteome</keyword>
<reference evidence="9" key="1">
    <citation type="journal article" date="2019" name="Int. J. Syst. Evol. Microbiol.">
        <title>The Global Catalogue of Microorganisms (GCM) 10K type strain sequencing project: providing services to taxonomists for standard genome sequencing and annotation.</title>
        <authorList>
            <consortium name="The Broad Institute Genomics Platform"/>
            <consortium name="The Broad Institute Genome Sequencing Center for Infectious Disease"/>
            <person name="Wu L."/>
            <person name="Ma J."/>
        </authorList>
    </citation>
    <scope>NUCLEOTIDE SEQUENCE [LARGE SCALE GENOMIC DNA]</scope>
    <source>
        <strain evidence="9">JCM 1407</strain>
    </source>
</reference>
<comment type="subcellular location">
    <subcellularLocation>
        <location evidence="1">Cell membrane</location>
        <topology evidence="1">Multi-pass membrane protein</topology>
    </subcellularLocation>
</comment>
<dbReference type="PANTHER" id="PTHR30106:SF2">
    <property type="entry name" value="UPF0324 INNER MEMBRANE PROTEIN YEIH"/>
    <property type="match status" value="1"/>
</dbReference>
<feature type="transmembrane region" description="Helical" evidence="7">
    <location>
        <begin position="183"/>
        <end position="201"/>
    </location>
</feature>
<keyword evidence="5 7" id="KW-1133">Transmembrane helix</keyword>
<comment type="caution">
    <text evidence="8">The sequence shown here is derived from an EMBL/GenBank/DDBJ whole genome shotgun (WGS) entry which is preliminary data.</text>
</comment>
<feature type="transmembrane region" description="Helical" evidence="7">
    <location>
        <begin position="213"/>
        <end position="233"/>
    </location>
</feature>
<name>A0ABP3UVI6_9CLOT</name>
<evidence type="ECO:0000313" key="9">
    <source>
        <dbReference type="Proteomes" id="UP001501510"/>
    </source>
</evidence>
<feature type="transmembrane region" description="Helical" evidence="7">
    <location>
        <begin position="303"/>
        <end position="322"/>
    </location>
</feature>
<gene>
    <name evidence="8" type="ORF">GCM10008906_26890</name>
</gene>
<dbReference type="PANTHER" id="PTHR30106">
    <property type="entry name" value="INNER MEMBRANE PROTEIN YEIH-RELATED"/>
    <property type="match status" value="1"/>
</dbReference>
<feature type="transmembrane region" description="Helical" evidence="7">
    <location>
        <begin position="31"/>
        <end position="47"/>
    </location>
</feature>
<proteinExistence type="inferred from homology"/>
<dbReference type="Pfam" id="PF03601">
    <property type="entry name" value="Cons_hypoth698"/>
    <property type="match status" value="1"/>
</dbReference>
<dbReference type="RefSeq" id="WP_343762225.1">
    <property type="nucleotide sequence ID" value="NZ_BAAACG010000010.1"/>
</dbReference>
<comment type="similarity">
    <text evidence="2">Belongs to the UPF0324 family.</text>
</comment>
<feature type="transmembrane region" description="Helical" evidence="7">
    <location>
        <begin position="275"/>
        <end position="291"/>
    </location>
</feature>
<feature type="transmembrane region" description="Helical" evidence="7">
    <location>
        <begin position="68"/>
        <end position="86"/>
    </location>
</feature>
<feature type="transmembrane region" description="Helical" evidence="7">
    <location>
        <begin position="120"/>
        <end position="140"/>
    </location>
</feature>
<dbReference type="InterPro" id="IPR018383">
    <property type="entry name" value="UPF0324_pro"/>
</dbReference>
<keyword evidence="6 7" id="KW-0472">Membrane</keyword>
<evidence type="ECO:0000256" key="5">
    <source>
        <dbReference type="ARBA" id="ARBA00022989"/>
    </source>
</evidence>
<dbReference type="EMBL" id="BAAACG010000010">
    <property type="protein sequence ID" value="GAA0743293.1"/>
    <property type="molecule type" value="Genomic_DNA"/>
</dbReference>
<evidence type="ECO:0000256" key="2">
    <source>
        <dbReference type="ARBA" id="ARBA00007977"/>
    </source>
</evidence>
<sequence>MTKFKKLVPGIIFTLFIAIISMYINDSIKDVINLEALTIGIIIGIIYNNTIKTQAVFKEGVKFSLKRLLKVGIVLLGFKLNFNAILKLGPKVILMVLIFVPSVLIIATVLGKVFKAQNKLATLIGVGSCICGASAVVALAPTINAEDEDSVVAVSIVSFLGAVGVLVYSAIAVTSSMTNVQYGIWSGVSLHGVAHAIAAAFARGDSAGEIGTFVKMARVLMLVPVSLVLGFMFNKGNGNSKKAKFPMYVLYFIIAGIVSSIGIIPVSIISILTKLSSIFILMAMVAMGLSVDFKSIRDKGMKALLIGCILFLITSTSTYMIVTTFM</sequence>
<feature type="transmembrane region" description="Helical" evidence="7">
    <location>
        <begin position="152"/>
        <end position="171"/>
    </location>
</feature>
<keyword evidence="4 7" id="KW-0812">Transmembrane</keyword>
<feature type="transmembrane region" description="Helical" evidence="7">
    <location>
        <begin position="92"/>
        <end position="113"/>
    </location>
</feature>
<dbReference type="Proteomes" id="UP001501510">
    <property type="component" value="Unassembled WGS sequence"/>
</dbReference>
<evidence type="ECO:0000256" key="4">
    <source>
        <dbReference type="ARBA" id="ARBA00022692"/>
    </source>
</evidence>